<feature type="domain" description="Cadherin-like" evidence="7">
    <location>
        <begin position="978"/>
        <end position="1073"/>
    </location>
</feature>
<dbReference type="PRINTS" id="PR00895">
    <property type="entry name" value="PENTAXIN"/>
</dbReference>
<keyword evidence="4" id="KW-1015">Disulfide bond</keyword>
<reference evidence="8" key="1">
    <citation type="submission" date="2022-01" db="EMBL/GenBank/DDBJ databases">
        <title>Whole genome-based taxonomy of the Shewanellaceae.</title>
        <authorList>
            <person name="Martin-Rodriguez A.J."/>
        </authorList>
    </citation>
    <scope>NUCLEOTIDE SEQUENCE</scope>
    <source>
        <strain evidence="8">DSM 16422</strain>
    </source>
</reference>
<dbReference type="Gene3D" id="2.60.40.2810">
    <property type="match status" value="2"/>
</dbReference>
<proteinExistence type="predicted"/>
<dbReference type="InterPro" id="IPR041690">
    <property type="entry name" value="Cadherin_5"/>
</dbReference>
<feature type="domain" description="Cadherin-like" evidence="7">
    <location>
        <begin position="428"/>
        <end position="523"/>
    </location>
</feature>
<dbReference type="PANTHER" id="PTHR19277">
    <property type="entry name" value="PENTRAXIN"/>
    <property type="match status" value="1"/>
</dbReference>
<keyword evidence="3" id="KW-0106">Calcium</keyword>
<evidence type="ECO:0000256" key="5">
    <source>
        <dbReference type="ARBA" id="ARBA00023180"/>
    </source>
</evidence>
<evidence type="ECO:0000256" key="3">
    <source>
        <dbReference type="ARBA" id="ARBA00022837"/>
    </source>
</evidence>
<dbReference type="InterPro" id="IPR051360">
    <property type="entry name" value="Neuronal_Pentraxin_Related"/>
</dbReference>
<dbReference type="Proteomes" id="UP001139333">
    <property type="component" value="Unassembled WGS sequence"/>
</dbReference>
<evidence type="ECO:0000259" key="6">
    <source>
        <dbReference type="Pfam" id="PF00354"/>
    </source>
</evidence>
<keyword evidence="9" id="KW-1185">Reference proteome</keyword>
<dbReference type="Gene3D" id="2.60.40.10">
    <property type="entry name" value="Immunoglobulins"/>
    <property type="match status" value="2"/>
</dbReference>
<evidence type="ECO:0000256" key="2">
    <source>
        <dbReference type="ARBA" id="ARBA00022723"/>
    </source>
</evidence>
<dbReference type="Pfam" id="PF00354">
    <property type="entry name" value="Pentaxin"/>
    <property type="match status" value="1"/>
</dbReference>
<organism evidence="8 9">
    <name type="scientific">Shewanella gaetbuli</name>
    <dbReference type="NCBI Taxonomy" id="220752"/>
    <lineage>
        <taxon>Bacteria</taxon>
        <taxon>Pseudomonadati</taxon>
        <taxon>Pseudomonadota</taxon>
        <taxon>Gammaproteobacteria</taxon>
        <taxon>Alteromonadales</taxon>
        <taxon>Shewanellaceae</taxon>
        <taxon>Shewanella</taxon>
    </lineage>
</organism>
<dbReference type="SUPFAM" id="SSF49899">
    <property type="entry name" value="Concanavalin A-like lectins/glucanases"/>
    <property type="match status" value="1"/>
</dbReference>
<dbReference type="Gene3D" id="2.60.40.3440">
    <property type="match status" value="1"/>
</dbReference>
<evidence type="ECO:0000313" key="8">
    <source>
        <dbReference type="EMBL" id="MCL1142428.1"/>
    </source>
</evidence>
<dbReference type="Gene3D" id="2.60.120.200">
    <property type="match status" value="1"/>
</dbReference>
<evidence type="ECO:0000256" key="1">
    <source>
        <dbReference type="ARBA" id="ARBA00001913"/>
    </source>
</evidence>
<feature type="domain" description="Cadherin-like" evidence="7">
    <location>
        <begin position="101"/>
        <end position="197"/>
    </location>
</feature>
<feature type="domain" description="Cadherin-like" evidence="7">
    <location>
        <begin position="1610"/>
        <end position="1696"/>
    </location>
</feature>
<dbReference type="Pfam" id="PF17963">
    <property type="entry name" value="Big_9"/>
    <property type="match status" value="1"/>
</dbReference>
<sequence>MTEDNLNVHQINLLDGATDVDGDQLIISNIAYQVDGGVKGATAPLGMSLGADGHSILVDATGKGFQHIAVGVTENITVSYTISDGHGGSVQQTATIAVTGTNDAPVVSSEVQLASGTEDTNITLTKAALLANATDIDDNDAGHLDIANLVADHGTIVTNQDGTFTFSPDKDYNGQVHFTYDVVDGNGGVSHTGASTSLAAVGDAAVITEATTSSVTEDGSNSSHYNGYFYELASGLLNVVDPDSGDNRFSFSTYGETAIHDPFGGILHIDSLGIWRYKVSNSALQYLAEGQTEVVSYRVHSYDGTEYQLNINVVGKNDAPTVSHVTLTNGAEDTIYQMHANQFGFTDVDSGDTLHSVTLTQIPLASEGKFILDGHEVTVNQVIDVADISKLQFVPVKDFNGDVHFSYTVNDGHTDSAPASSTLNIAPVNDITVVTSTQSQTTEDIAGGQLITKAQLLAGATDIDGDTLDISAVHVDASEGTITDNHNGTWTFNPTHDFKGNATLNYKVTDGTAEVDNHMTVTVSPVTDTAQIQLNIKTEQNVMTFAKNDAGAVTNNGHLQTNGDITNLAVEFNVIGGPSAPPAGHNGPTFVSYATSHSDNEFYVWNPTNLTIRVGGHEYQTGVSATDGLTHRYSVLWSSSTGHLELLVDGTSKWINPTPAAKGYHIPGNGVLAVGNDQDNYALETGSRINHGYSVSDAFSGEMFSATLANAAVTAKQLEHAPLASVLDKDNGLVIDMRMDAQGHFFDTTGHHQITPTANIHSTSTLVDTSVAIPNADALIHLNLQVSAPSDGDDVITNTLINGLLKGTVLADGHGHSHTVTSMTENVNVNHWNLATLTAQLPGNNTDNINLGILVATQGPDGTTAINSHYQNIILDPTKPVPNAMITGDLTGSTDEVTEITGQLQVTDPDANQAHFIADVLPSTHGEFVITADGHWHYTPNQVAQTLNHGQNATDIVTVTTSDGTKQQISVTLIGSDTAPTTVTTDLGKIETDGSKTIQASDLLNNVTDIDTSAANLSIVSGSLNSAHGTITSNPDGSFTFVPNAGFIGKDIDINFKVTDGHNDVDAKAIIDINPPLAITKLGNDTGVSDHDFITSDGHLVVYGTGEPGAKIIGLGVLSATNTTVDEHGNWKLDVSGIDRADGTYLLKIAEQSAGGGFKMVQHSVTIDTAKPTITINPISSDDWINNQDHQQDLVIAGSTSHIMDGVHVDVVVAGAHYTATVNNNQWQLTIPAGDVSQITDNNYQVHAEVRSTATGDLASNERHLVVSADMTTLTQTHQVKEDSVTNASGSLFASGASYTVMNTGSMQGNYGDLTINPDGTYNYSLHNQASEIQQMTQGEVHGDNFLVSYTNNHGDIKHAVVNIGIHGTNDAPVLTGTFELSRSITTGFITHAKADGYIDIHDVDTGDALTVEYIDSDGDHHLLDFSPGKSNTIDVHGIGHFSIGSDGHWDFVFSKSGVERDMLNQEVNAGKIHTESITLVVTDSAGESRQEDLTIHIGKGQSGAVIFGSSESVVNEDRVGHSHGSLDLLVGDVRVASGLTWEVQPHSGPQYGDLTFKPDGSWEYQSHNNDPRVQALADGERLEEIIKVTATDSNGHTADQEMKLVIIGTNDVPVVGHMISETVAEDHLLTLTKAQLLANVTDADSKDVLDVSQLSLDGNATITQQGDHWIINPGVNFNGELHLHYTVSDGHVDVDNQMFIHVSPEADKPTLIFTKHVNDLSSPLDNFAIHGNENTPLALNINVASPDANESLTVEISGLPQGAQLSAGTEHNGVWTLQQHELTNLKVTPAQDFHGQFDIDVKAISHDGSSTASISHSITVDVIPTTASDAALSSQNDEPDSVVDSIIDVETVDVDVDVLSASVGLTDAASPVDHYLHMVGLTHEDITPQAEIPAMAGLPTMHELSSSDPMADMLDTQQVDVFDNPLDDEKQHQHHEVDQHQSDDNALENHDVNQQNDDDLLHQALNDMHNQI</sequence>
<evidence type="ECO:0000313" key="9">
    <source>
        <dbReference type="Proteomes" id="UP001139333"/>
    </source>
</evidence>
<evidence type="ECO:0000256" key="4">
    <source>
        <dbReference type="ARBA" id="ARBA00023157"/>
    </source>
</evidence>
<dbReference type="NCBIfam" id="TIGR01965">
    <property type="entry name" value="VCBS_repeat"/>
    <property type="match status" value="6"/>
</dbReference>
<keyword evidence="5" id="KW-0325">Glycoprotein</keyword>
<dbReference type="Pfam" id="PF17892">
    <property type="entry name" value="Cadherin_5"/>
    <property type="match status" value="5"/>
</dbReference>
<name>A0A9X2CGI8_9GAMM</name>
<dbReference type="InterPro" id="IPR010221">
    <property type="entry name" value="VCBS_dom"/>
</dbReference>
<dbReference type="NCBIfam" id="NF012211">
    <property type="entry name" value="tand_rpt_95"/>
    <property type="match status" value="5"/>
</dbReference>
<protein>
    <submittedName>
        <fullName evidence="8">Cadherin-like domain-containing protein</fullName>
    </submittedName>
</protein>
<feature type="domain" description="Pentraxin (PTX)" evidence="6">
    <location>
        <begin position="590"/>
        <end position="720"/>
    </location>
</feature>
<dbReference type="PANTHER" id="PTHR19277:SF125">
    <property type="entry name" value="B6"/>
    <property type="match status" value="1"/>
</dbReference>
<dbReference type="GO" id="GO:0046872">
    <property type="term" value="F:metal ion binding"/>
    <property type="evidence" value="ECO:0007669"/>
    <property type="project" value="UniProtKB-KW"/>
</dbReference>
<keyword evidence="2" id="KW-0479">Metal-binding</keyword>
<dbReference type="InterPro" id="IPR013783">
    <property type="entry name" value="Ig-like_fold"/>
</dbReference>
<dbReference type="NCBIfam" id="NF033510">
    <property type="entry name" value="Ca_tandemer"/>
    <property type="match status" value="1"/>
</dbReference>
<gene>
    <name evidence="8" type="ORF">L2672_06930</name>
</gene>
<accession>A0A9X2CGI8</accession>
<dbReference type="InterPro" id="IPR013320">
    <property type="entry name" value="ConA-like_dom_sf"/>
</dbReference>
<comment type="cofactor">
    <cofactor evidence="1">
        <name>Ca(2+)</name>
        <dbReference type="ChEBI" id="CHEBI:29108"/>
    </cofactor>
</comment>
<dbReference type="EMBL" id="JAKIKP010000004">
    <property type="protein sequence ID" value="MCL1142428.1"/>
    <property type="molecule type" value="Genomic_DNA"/>
</dbReference>
<evidence type="ECO:0000259" key="7">
    <source>
        <dbReference type="Pfam" id="PF17892"/>
    </source>
</evidence>
<feature type="domain" description="Cadherin-like" evidence="7">
    <location>
        <begin position="317"/>
        <end position="425"/>
    </location>
</feature>
<dbReference type="InterPro" id="IPR001759">
    <property type="entry name" value="PTX_dom"/>
</dbReference>
<comment type="caution">
    <text evidence="8">The sequence shown here is derived from an EMBL/GenBank/DDBJ whole genome shotgun (WGS) entry which is preliminary data.</text>
</comment>